<dbReference type="Pfam" id="PF00561">
    <property type="entry name" value="Abhydrolase_1"/>
    <property type="match status" value="1"/>
</dbReference>
<comment type="caution">
    <text evidence="2">The sequence shown here is derived from an EMBL/GenBank/DDBJ whole genome shotgun (WGS) entry which is preliminary data.</text>
</comment>
<dbReference type="GO" id="GO:0016787">
    <property type="term" value="F:hydrolase activity"/>
    <property type="evidence" value="ECO:0007669"/>
    <property type="project" value="UniProtKB-KW"/>
</dbReference>
<dbReference type="InterPro" id="IPR000073">
    <property type="entry name" value="AB_hydrolase_1"/>
</dbReference>
<dbReference type="OrthoDB" id="252464at2"/>
<proteinExistence type="predicted"/>
<dbReference type="GO" id="GO:0016020">
    <property type="term" value="C:membrane"/>
    <property type="evidence" value="ECO:0007669"/>
    <property type="project" value="TreeGrafter"/>
</dbReference>
<reference evidence="2 3" key="1">
    <citation type="submission" date="2019-08" db="EMBL/GenBank/DDBJ databases">
        <title>Genomes of Antarctic Bizionia species.</title>
        <authorList>
            <person name="Bowman J.P."/>
        </authorList>
    </citation>
    <scope>NUCLEOTIDE SEQUENCE [LARGE SCALE GENOMIC DNA]</scope>
    <source>
        <strain evidence="2 3">APA-1</strain>
    </source>
</reference>
<dbReference type="InterPro" id="IPR050266">
    <property type="entry name" value="AB_hydrolase_sf"/>
</dbReference>
<dbReference type="PANTHER" id="PTHR43798">
    <property type="entry name" value="MONOACYLGLYCEROL LIPASE"/>
    <property type="match status" value="1"/>
</dbReference>
<accession>A0A5D0R2I2</accession>
<evidence type="ECO:0000313" key="3">
    <source>
        <dbReference type="Proteomes" id="UP000324358"/>
    </source>
</evidence>
<dbReference type="SUPFAM" id="SSF53474">
    <property type="entry name" value="alpha/beta-Hydrolases"/>
    <property type="match status" value="1"/>
</dbReference>
<feature type="domain" description="AB hydrolase-1" evidence="1">
    <location>
        <begin position="20"/>
        <end position="244"/>
    </location>
</feature>
<evidence type="ECO:0000313" key="2">
    <source>
        <dbReference type="EMBL" id="TYB74878.1"/>
    </source>
</evidence>
<protein>
    <submittedName>
        <fullName evidence="2">Alpha/beta hydrolase</fullName>
    </submittedName>
</protein>
<organism evidence="2 3">
    <name type="scientific">Bizionia algoritergicola</name>
    <dbReference type="NCBI Taxonomy" id="291187"/>
    <lineage>
        <taxon>Bacteria</taxon>
        <taxon>Pseudomonadati</taxon>
        <taxon>Bacteroidota</taxon>
        <taxon>Flavobacteriia</taxon>
        <taxon>Flavobacteriales</taxon>
        <taxon>Flavobacteriaceae</taxon>
        <taxon>Bizionia</taxon>
    </lineage>
</organism>
<gene>
    <name evidence="2" type="ORF">ES675_01700</name>
</gene>
<dbReference type="PANTHER" id="PTHR43798:SF20">
    <property type="entry name" value="2-SUCCINYL-6-HYDROXY-2,4-CYCLOHEXADIENE-1-CARBOXYLATE SYNTHASE-RELATED"/>
    <property type="match status" value="1"/>
</dbReference>
<dbReference type="Gene3D" id="3.40.50.1820">
    <property type="entry name" value="alpha/beta hydrolase"/>
    <property type="match status" value="1"/>
</dbReference>
<dbReference type="InterPro" id="IPR029058">
    <property type="entry name" value="AB_hydrolase_fold"/>
</dbReference>
<dbReference type="AlphaFoldDB" id="A0A5D0R2I2"/>
<keyword evidence="3" id="KW-1185">Reference proteome</keyword>
<dbReference type="EMBL" id="VSKL01000001">
    <property type="protein sequence ID" value="TYB74878.1"/>
    <property type="molecule type" value="Genomic_DNA"/>
</dbReference>
<sequence>MILDYKGTPVFYSDQGKGTPIVLLHGFLENSTMWERLTLELIQTNRVIAIDLLGHGKTGCLGYIHSMELMAEMIHAVLVHLKIDKSIFIGHSMGGYVALAFAEKFPTMILRLCLANSTAKADSTERKINRTRAVKAVKQNQRAFVSMAVTNLFALKNQSLLTEEISHVKKEALKTQQQGIIAALEGMKIRADRTDILKKAIFPKLLIIGRNDTVIPCDDLVKEAEETNTNFVIFPDGHMSYIENESLFLHEIVHFIE</sequence>
<name>A0A5D0R2I2_9FLAO</name>
<evidence type="ECO:0000259" key="1">
    <source>
        <dbReference type="Pfam" id="PF00561"/>
    </source>
</evidence>
<dbReference type="PRINTS" id="PR00111">
    <property type="entry name" value="ABHYDROLASE"/>
</dbReference>
<dbReference type="Proteomes" id="UP000324358">
    <property type="component" value="Unassembled WGS sequence"/>
</dbReference>
<keyword evidence="2" id="KW-0378">Hydrolase</keyword>
<dbReference type="RefSeq" id="WP_066249562.1">
    <property type="nucleotide sequence ID" value="NZ_VSKL01000001.1"/>
</dbReference>